<keyword evidence="2" id="KW-0503">Monooxygenase</keyword>
<evidence type="ECO:0000313" key="4">
    <source>
        <dbReference type="Proteomes" id="UP000319210"/>
    </source>
</evidence>
<dbReference type="RefSeq" id="WP_051846281.1">
    <property type="nucleotide sequence ID" value="NZ_BJMM01000038.1"/>
</dbReference>
<evidence type="ECO:0000256" key="1">
    <source>
        <dbReference type="ARBA" id="ARBA00010617"/>
    </source>
</evidence>
<dbReference type="GO" id="GO:0020037">
    <property type="term" value="F:heme binding"/>
    <property type="evidence" value="ECO:0007669"/>
    <property type="project" value="InterPro"/>
</dbReference>
<dbReference type="SUPFAM" id="SSF48264">
    <property type="entry name" value="Cytochrome P450"/>
    <property type="match status" value="1"/>
</dbReference>
<dbReference type="InterPro" id="IPR036396">
    <property type="entry name" value="Cyt_P450_sf"/>
</dbReference>
<name>A0A4Y3R5J3_STRCI</name>
<reference evidence="3 4" key="1">
    <citation type="submission" date="2019-06" db="EMBL/GenBank/DDBJ databases">
        <title>Whole genome shotgun sequence of Streptomyces cacaoi subsp. cacaoi NBRC 12748.</title>
        <authorList>
            <person name="Hosoyama A."/>
            <person name="Uohara A."/>
            <person name="Ohji S."/>
            <person name="Ichikawa N."/>
        </authorList>
    </citation>
    <scope>NUCLEOTIDE SEQUENCE [LARGE SCALE GENOMIC DNA]</scope>
    <source>
        <strain evidence="3 4">NBRC 12748</strain>
    </source>
</reference>
<evidence type="ECO:0000256" key="2">
    <source>
        <dbReference type="RuleBase" id="RU000461"/>
    </source>
</evidence>
<dbReference type="PANTHER" id="PTHR46696:SF1">
    <property type="entry name" value="CYTOCHROME P450 YJIB-RELATED"/>
    <property type="match status" value="1"/>
</dbReference>
<dbReference type="Pfam" id="PF00067">
    <property type="entry name" value="p450"/>
    <property type="match status" value="1"/>
</dbReference>
<dbReference type="InterPro" id="IPR001128">
    <property type="entry name" value="Cyt_P450"/>
</dbReference>
<dbReference type="PROSITE" id="PS00086">
    <property type="entry name" value="CYTOCHROME_P450"/>
    <property type="match status" value="1"/>
</dbReference>
<organism evidence="3 4">
    <name type="scientific">Streptomyces cacaoi</name>
    <dbReference type="NCBI Taxonomy" id="1898"/>
    <lineage>
        <taxon>Bacteria</taxon>
        <taxon>Bacillati</taxon>
        <taxon>Actinomycetota</taxon>
        <taxon>Actinomycetes</taxon>
        <taxon>Kitasatosporales</taxon>
        <taxon>Streptomycetaceae</taxon>
        <taxon>Streptomyces</taxon>
    </lineage>
</organism>
<keyword evidence="2" id="KW-0349">Heme</keyword>
<keyword evidence="2" id="KW-0560">Oxidoreductase</keyword>
<accession>A0A4Y3R5J3</accession>
<dbReference type="GO" id="GO:0004497">
    <property type="term" value="F:monooxygenase activity"/>
    <property type="evidence" value="ECO:0007669"/>
    <property type="project" value="UniProtKB-KW"/>
</dbReference>
<gene>
    <name evidence="3" type="primary">cyp121_2</name>
    <name evidence="3" type="ORF">SCA03_54460</name>
</gene>
<dbReference type="InterPro" id="IPR002397">
    <property type="entry name" value="Cyt_P450_B"/>
</dbReference>
<dbReference type="PANTHER" id="PTHR46696">
    <property type="entry name" value="P450, PUTATIVE (EUROFUNG)-RELATED"/>
    <property type="match status" value="1"/>
</dbReference>
<dbReference type="Gene3D" id="1.10.630.10">
    <property type="entry name" value="Cytochrome P450"/>
    <property type="match status" value="1"/>
</dbReference>
<proteinExistence type="inferred from homology"/>
<dbReference type="EMBL" id="BJMM01000038">
    <property type="protein sequence ID" value="GEB52895.1"/>
    <property type="molecule type" value="Genomic_DNA"/>
</dbReference>
<keyword evidence="2" id="KW-0479">Metal-binding</keyword>
<evidence type="ECO:0000313" key="3">
    <source>
        <dbReference type="EMBL" id="GEB52895.1"/>
    </source>
</evidence>
<comment type="caution">
    <text evidence="3">The sequence shown here is derived from an EMBL/GenBank/DDBJ whole genome shotgun (WGS) entry which is preliminary data.</text>
</comment>
<sequence>MSQQPAHYPFSFRGDRIAPELAETVAHCPVRKVLTNTGTPAWLVAGYEEVRSVLRDRRFSLGMTSDPASPQQDPLVPPEFATDTLNCFRRAGMLATLHRGIGAGQQHLPEKRIEQLSRDAVRSFLAREQPADLMTGLVLPLTRALTFELLGLPAEGAPDDASLLGTFRIGAGSDTAVFEAGEPGFRYVYEQLPRLREERTGLLGELIAHADEKGATSDEQLAELFFFLLISQYGNPATTLALTALALMRCPGLLRRLREEPGAVPGAVDEVLRWGVFLGDGLPRIAREDVTVGGVRVRRGELVLVSTDGANHDPRVFPEPDRLDIDRPTGAHLRFGDGRHRCPGRGLAVLQAVVGLRTLAEEIEELRPAIPLDTVAWHPDHAITMPRALPAYARGTGPGGGAATRA</sequence>
<dbReference type="AlphaFoldDB" id="A0A4Y3R5J3"/>
<keyword evidence="2" id="KW-0408">Iron</keyword>
<protein>
    <submittedName>
        <fullName evidence="3">Mycocyclosin synthase</fullName>
    </submittedName>
</protein>
<dbReference type="GO" id="GO:0005506">
    <property type="term" value="F:iron ion binding"/>
    <property type="evidence" value="ECO:0007669"/>
    <property type="project" value="InterPro"/>
</dbReference>
<comment type="similarity">
    <text evidence="1 2">Belongs to the cytochrome P450 family.</text>
</comment>
<dbReference type="PRINTS" id="PR00359">
    <property type="entry name" value="BP450"/>
</dbReference>
<dbReference type="Proteomes" id="UP000319210">
    <property type="component" value="Unassembled WGS sequence"/>
</dbReference>
<keyword evidence="4" id="KW-1185">Reference proteome</keyword>
<dbReference type="OrthoDB" id="4508142at2"/>
<dbReference type="InterPro" id="IPR017972">
    <property type="entry name" value="Cyt_P450_CS"/>
</dbReference>
<dbReference type="GO" id="GO:0016705">
    <property type="term" value="F:oxidoreductase activity, acting on paired donors, with incorporation or reduction of molecular oxygen"/>
    <property type="evidence" value="ECO:0007669"/>
    <property type="project" value="InterPro"/>
</dbReference>